<comment type="caution">
    <text evidence="8">The sequence shown here is derived from an EMBL/GenBank/DDBJ whole genome shotgun (WGS) entry which is preliminary data.</text>
</comment>
<evidence type="ECO:0000313" key="9">
    <source>
        <dbReference type="Proteomes" id="UP000532440"/>
    </source>
</evidence>
<dbReference type="InterPro" id="IPR010963">
    <property type="entry name" value="PHA_synth_I"/>
</dbReference>
<dbReference type="InterPro" id="IPR010941">
    <property type="entry name" value="PhaC_N"/>
</dbReference>
<evidence type="ECO:0000313" key="8">
    <source>
        <dbReference type="EMBL" id="MBB5270580.1"/>
    </source>
</evidence>
<keyword evidence="3 8" id="KW-0808">Transferase</keyword>
<dbReference type="PANTHER" id="PTHR36837">
    <property type="entry name" value="POLY(3-HYDROXYALKANOATE) POLYMERASE SUBUNIT PHAC"/>
    <property type="match status" value="1"/>
</dbReference>
<dbReference type="GO" id="GO:0042619">
    <property type="term" value="P:poly-hydroxybutyrate biosynthetic process"/>
    <property type="evidence" value="ECO:0007669"/>
    <property type="project" value="InterPro"/>
</dbReference>
<sequence>MPKLAIPPERLAALQQEYVERWQELLQTAGGQAAPRLADKRFSHESWRENNPFAWTAALYLLNADFMRKLAEAMEGDARGRDRVRFAVQQWVDMLSPANFLATNPEAQRKLVETRGESLKAGLQNLLGDIGKGRISQTDENAFEVGRNVATTPGSVVFQNELIQLIQYEPTTPTVGTRPLLMVPPSVNKFYIMDLQPDNSLVAHAISNGHTVFMLSWRNVGPEQGQLGWDDYIESGIFEAIRVVREITGADSINTLGFCVGGTILATALAALARRGERPVASMTLMTTLLDFAEPGVLGVFVDESAVAMKEKAIAAGGILPGSELATTFSFLRPNDLVWNYYVNNYLKGEQPPAFDLLYWNSDSTNLPGPMFCWFLRHMYLQNELRIPDRLVCAGEPIDLRRIELPSFVFGAREDHIVPWVAAYGGARLLAGNVRFVLGASGHIAGAINPASKNKRSYWLGPSPQLEPDDWLAQAEEKPGSWWNEWTRWLGAYQGPLKPAPRAVGSPDHPPIEPAPGSYVKTKAP</sequence>
<dbReference type="EMBL" id="JACHGB010000001">
    <property type="protein sequence ID" value="MBB5270580.1"/>
    <property type="molecule type" value="Genomic_DNA"/>
</dbReference>
<evidence type="ECO:0000256" key="4">
    <source>
        <dbReference type="ARBA" id="ARBA00023315"/>
    </source>
</evidence>
<gene>
    <name evidence="8" type="ORF">HNQ70_000564</name>
</gene>
<keyword evidence="4 8" id="KW-0012">Acyltransferase</keyword>
<dbReference type="InterPro" id="IPR029058">
    <property type="entry name" value="AB_hydrolase_fold"/>
</dbReference>
<evidence type="ECO:0000256" key="5">
    <source>
        <dbReference type="SAM" id="MobiDB-lite"/>
    </source>
</evidence>
<proteinExistence type="predicted"/>
<evidence type="ECO:0000259" key="6">
    <source>
        <dbReference type="Pfam" id="PF00561"/>
    </source>
</evidence>
<keyword evidence="9" id="KW-1185">Reference proteome</keyword>
<organism evidence="8 9">
    <name type="scientific">Quisquiliibacterium transsilvanicum</name>
    <dbReference type="NCBI Taxonomy" id="1549638"/>
    <lineage>
        <taxon>Bacteria</taxon>
        <taxon>Pseudomonadati</taxon>
        <taxon>Pseudomonadota</taxon>
        <taxon>Betaproteobacteria</taxon>
        <taxon>Burkholderiales</taxon>
        <taxon>Burkholderiaceae</taxon>
        <taxon>Quisquiliibacterium</taxon>
    </lineage>
</organism>
<keyword evidence="2" id="KW-0963">Cytoplasm</keyword>
<dbReference type="InterPro" id="IPR000073">
    <property type="entry name" value="AB_hydrolase_1"/>
</dbReference>
<accession>A0A7W8M7V4</accession>
<dbReference type="EC" id="2.3.1.-" evidence="8"/>
<dbReference type="NCBIfam" id="TIGR01838">
    <property type="entry name" value="PHA_synth_I"/>
    <property type="match status" value="1"/>
</dbReference>
<dbReference type="PANTHER" id="PTHR36837:SF5">
    <property type="entry name" value="POLY-3-HYDROXYBUTYRATE SYNTHASE"/>
    <property type="match status" value="1"/>
</dbReference>
<feature type="region of interest" description="Disordered" evidence="5">
    <location>
        <begin position="500"/>
        <end position="525"/>
    </location>
</feature>
<comment type="subcellular location">
    <subcellularLocation>
        <location evidence="1">Cytoplasm</location>
    </subcellularLocation>
</comment>
<dbReference type="Proteomes" id="UP000532440">
    <property type="component" value="Unassembled WGS sequence"/>
</dbReference>
<name>A0A7W8M7V4_9BURK</name>
<evidence type="ECO:0000259" key="7">
    <source>
        <dbReference type="Pfam" id="PF07167"/>
    </source>
</evidence>
<feature type="domain" description="AB hydrolase-1" evidence="6">
    <location>
        <begin position="205"/>
        <end position="445"/>
    </location>
</feature>
<dbReference type="AlphaFoldDB" id="A0A7W8M7V4"/>
<feature type="domain" description="Poly-beta-hydroxybutyrate polymerase N-terminal" evidence="7">
    <location>
        <begin position="39"/>
        <end position="204"/>
    </location>
</feature>
<protein>
    <submittedName>
        <fullName evidence="8">Polyhydroxyalkanoate synthase</fullName>
        <ecNumber evidence="8">2.3.1.-</ecNumber>
    </submittedName>
</protein>
<dbReference type="Gene3D" id="3.40.50.1820">
    <property type="entry name" value="alpha/beta hydrolase"/>
    <property type="match status" value="1"/>
</dbReference>
<evidence type="ECO:0000256" key="2">
    <source>
        <dbReference type="ARBA" id="ARBA00022490"/>
    </source>
</evidence>
<evidence type="ECO:0000256" key="1">
    <source>
        <dbReference type="ARBA" id="ARBA00004496"/>
    </source>
</evidence>
<dbReference type="InterPro" id="IPR051321">
    <property type="entry name" value="PHA/PHB_synthase"/>
</dbReference>
<dbReference type="Pfam" id="PF00561">
    <property type="entry name" value="Abhydrolase_1"/>
    <property type="match status" value="1"/>
</dbReference>
<dbReference type="GO" id="GO:0005737">
    <property type="term" value="C:cytoplasm"/>
    <property type="evidence" value="ECO:0007669"/>
    <property type="project" value="UniProtKB-SubCell"/>
</dbReference>
<dbReference type="GO" id="GO:0016746">
    <property type="term" value="F:acyltransferase activity"/>
    <property type="evidence" value="ECO:0007669"/>
    <property type="project" value="UniProtKB-KW"/>
</dbReference>
<dbReference type="Pfam" id="PF07167">
    <property type="entry name" value="PhaC_N"/>
    <property type="match status" value="1"/>
</dbReference>
<evidence type="ECO:0000256" key="3">
    <source>
        <dbReference type="ARBA" id="ARBA00022679"/>
    </source>
</evidence>
<reference evidence="8 9" key="1">
    <citation type="submission" date="2020-08" db="EMBL/GenBank/DDBJ databases">
        <title>Genomic Encyclopedia of Type Strains, Phase IV (KMG-IV): sequencing the most valuable type-strain genomes for metagenomic binning, comparative biology and taxonomic classification.</title>
        <authorList>
            <person name="Goeker M."/>
        </authorList>
    </citation>
    <scope>NUCLEOTIDE SEQUENCE [LARGE SCALE GENOMIC DNA]</scope>
    <source>
        <strain evidence="8 9">DSM 29781</strain>
    </source>
</reference>
<dbReference type="SUPFAM" id="SSF53474">
    <property type="entry name" value="alpha/beta-Hydrolases"/>
    <property type="match status" value="1"/>
</dbReference>
<dbReference type="RefSeq" id="WP_246434560.1">
    <property type="nucleotide sequence ID" value="NZ_BAABEW010000004.1"/>
</dbReference>